<dbReference type="InterPro" id="IPR036390">
    <property type="entry name" value="WH_DNA-bd_sf"/>
</dbReference>
<dbReference type="InterPro" id="IPR012318">
    <property type="entry name" value="HTH_CRP"/>
</dbReference>
<evidence type="ECO:0000313" key="3">
    <source>
        <dbReference type="Proteomes" id="UP001296967"/>
    </source>
</evidence>
<proteinExistence type="predicted"/>
<dbReference type="GO" id="GO:0006355">
    <property type="term" value="P:regulation of DNA-templated transcription"/>
    <property type="evidence" value="ECO:0007669"/>
    <property type="project" value="InterPro"/>
</dbReference>
<gene>
    <name evidence="2" type="ORF">CCR82_16670</name>
</gene>
<protein>
    <recommendedName>
        <fullName evidence="1">HTH crp-type domain-containing protein</fullName>
    </recommendedName>
</protein>
<dbReference type="Gene3D" id="1.10.10.10">
    <property type="entry name" value="Winged helix-like DNA-binding domain superfamily/Winged helix DNA-binding domain"/>
    <property type="match status" value="1"/>
</dbReference>
<dbReference type="AlphaFoldDB" id="A0AAJ0UL70"/>
<sequence length="63" mass="6853">MLGMSQVHANRSFRQLVQDGLVAWRGGRIQLLDITALSQRAGFDAGYLEQDSLPAPISQALAL</sequence>
<dbReference type="EMBL" id="NHSF01000077">
    <property type="protein sequence ID" value="MBK5932122.1"/>
    <property type="molecule type" value="Genomic_DNA"/>
</dbReference>
<comment type="caution">
    <text evidence="2">The sequence shown here is derived from an EMBL/GenBank/DDBJ whole genome shotgun (WGS) entry which is preliminary data.</text>
</comment>
<dbReference type="GO" id="GO:0003677">
    <property type="term" value="F:DNA binding"/>
    <property type="evidence" value="ECO:0007669"/>
    <property type="project" value="InterPro"/>
</dbReference>
<reference evidence="2" key="2">
    <citation type="journal article" date="2020" name="Microorganisms">
        <title>Osmotic Adaptation and Compatible Solute Biosynthesis of Phototrophic Bacteria as Revealed from Genome Analyses.</title>
        <authorList>
            <person name="Imhoff J.F."/>
            <person name="Rahn T."/>
            <person name="Kunzel S."/>
            <person name="Keller A."/>
            <person name="Neulinger S.C."/>
        </authorList>
    </citation>
    <scope>NUCLEOTIDE SEQUENCE</scope>
    <source>
        <strain evidence="2">DSM 4395</strain>
    </source>
</reference>
<organism evidence="2 3">
    <name type="scientific">Halochromatium salexigens</name>
    <name type="common">Chromatium salexigens</name>
    <dbReference type="NCBI Taxonomy" id="49447"/>
    <lineage>
        <taxon>Bacteria</taxon>
        <taxon>Pseudomonadati</taxon>
        <taxon>Pseudomonadota</taxon>
        <taxon>Gammaproteobacteria</taxon>
        <taxon>Chromatiales</taxon>
        <taxon>Chromatiaceae</taxon>
        <taxon>Halochromatium</taxon>
    </lineage>
</organism>
<dbReference type="Pfam" id="PF13545">
    <property type="entry name" value="HTH_Crp_2"/>
    <property type="match status" value="1"/>
</dbReference>
<evidence type="ECO:0000313" key="2">
    <source>
        <dbReference type="EMBL" id="MBK5932122.1"/>
    </source>
</evidence>
<feature type="domain" description="HTH crp-type" evidence="1">
    <location>
        <begin position="1"/>
        <end position="35"/>
    </location>
</feature>
<accession>A0AAJ0UL70</accession>
<dbReference type="SUPFAM" id="SSF46785">
    <property type="entry name" value="Winged helix' DNA-binding domain"/>
    <property type="match status" value="1"/>
</dbReference>
<keyword evidence="3" id="KW-1185">Reference proteome</keyword>
<evidence type="ECO:0000259" key="1">
    <source>
        <dbReference type="PROSITE" id="PS51063"/>
    </source>
</evidence>
<dbReference type="InterPro" id="IPR036388">
    <property type="entry name" value="WH-like_DNA-bd_sf"/>
</dbReference>
<reference evidence="2" key="1">
    <citation type="submission" date="2017-05" db="EMBL/GenBank/DDBJ databases">
        <authorList>
            <person name="Imhoff J.F."/>
            <person name="Rahn T."/>
            <person name="Kuenzel S."/>
            <person name="Neulinger S.C."/>
        </authorList>
    </citation>
    <scope>NUCLEOTIDE SEQUENCE</scope>
    <source>
        <strain evidence="2">DSM 4395</strain>
    </source>
</reference>
<dbReference type="PROSITE" id="PS51063">
    <property type="entry name" value="HTH_CRP_2"/>
    <property type="match status" value="1"/>
</dbReference>
<name>A0AAJ0UL70_HALSE</name>
<dbReference type="Proteomes" id="UP001296967">
    <property type="component" value="Unassembled WGS sequence"/>
</dbReference>